<dbReference type="PANTHER" id="PTHR33608:SF6">
    <property type="entry name" value="BLL2464 PROTEIN"/>
    <property type="match status" value="1"/>
</dbReference>
<dbReference type="PANTHER" id="PTHR33608">
    <property type="entry name" value="BLL2464 PROTEIN"/>
    <property type="match status" value="1"/>
</dbReference>
<accession>A0A830EZA7</accession>
<dbReference type="AlphaFoldDB" id="A0A830EZA7"/>
<dbReference type="OrthoDB" id="3263at2157"/>
<organism evidence="2 3">
    <name type="scientific">Halarchaeum grantii</name>
    <dbReference type="NCBI Taxonomy" id="1193105"/>
    <lineage>
        <taxon>Archaea</taxon>
        <taxon>Methanobacteriati</taxon>
        <taxon>Methanobacteriota</taxon>
        <taxon>Stenosarchaea group</taxon>
        <taxon>Halobacteria</taxon>
        <taxon>Halobacteriales</taxon>
        <taxon>Halobacteriaceae</taxon>
    </lineage>
</organism>
<feature type="domain" description="DUF58" evidence="1">
    <location>
        <begin position="199"/>
        <end position="288"/>
    </location>
</feature>
<comment type="caution">
    <text evidence="2">The sequence shown here is derived from an EMBL/GenBank/DDBJ whole genome shotgun (WGS) entry which is preliminary data.</text>
</comment>
<dbReference type="EMBL" id="BMPF01000008">
    <property type="protein sequence ID" value="GGL44955.1"/>
    <property type="molecule type" value="Genomic_DNA"/>
</dbReference>
<sequence length="474" mass="51188">MRVTRTGREALLLLALLAGFAVVFARPLVLLGLCLLGGWVLAAQLAFVRTLRTLTSDLSVSIVPAQETLMTDESVPVVLTATREETDVPLEIAVTPPAAADVEADAASLSLADAEHAARTVFSLTVPVAGRHTVSRPTVTVRGAFGLFSETLPIGEAVALTVEPRLPRDVQVGAGDVRMTTPYGSHTAERWGAGVDPADIREYQPGDPATRIDWLTTARLNEPFLREAEATTERQTAVFVDHRATTGVGRSGVTAFDYLREAALAVVESAAAAEDPLSYYAVGDDGVTDRVASATAHTQYPIIERKLHALTPTTGDGVAWPKTERGGAGALTRALRGDDSTYASTLRPYVTTATRHQHATADDPLYRAAKTFTTRHGGQHWHVVFTDDAHRAELQRTVNLLQHGDDHVLVFIAPRALYEPDALADLESAYAAYSEFVAFRESLAKTARVEAYEVTPGERLEALLTARRERRRPA</sequence>
<dbReference type="InterPro" id="IPR002881">
    <property type="entry name" value="DUF58"/>
</dbReference>
<name>A0A830EZA7_9EURY</name>
<evidence type="ECO:0000313" key="3">
    <source>
        <dbReference type="Proteomes" id="UP000628840"/>
    </source>
</evidence>
<evidence type="ECO:0000313" key="2">
    <source>
        <dbReference type="EMBL" id="GGL44955.1"/>
    </source>
</evidence>
<dbReference type="Proteomes" id="UP000628840">
    <property type="component" value="Unassembled WGS sequence"/>
</dbReference>
<evidence type="ECO:0000259" key="1">
    <source>
        <dbReference type="Pfam" id="PF01882"/>
    </source>
</evidence>
<gene>
    <name evidence="2" type="ORF">GCM10009037_30440</name>
</gene>
<reference evidence="2 3" key="1">
    <citation type="journal article" date="2019" name="Int. J. Syst. Evol. Microbiol.">
        <title>The Global Catalogue of Microorganisms (GCM) 10K type strain sequencing project: providing services to taxonomists for standard genome sequencing and annotation.</title>
        <authorList>
            <consortium name="The Broad Institute Genomics Platform"/>
            <consortium name="The Broad Institute Genome Sequencing Center for Infectious Disease"/>
            <person name="Wu L."/>
            <person name="Ma J."/>
        </authorList>
    </citation>
    <scope>NUCLEOTIDE SEQUENCE [LARGE SCALE GENOMIC DNA]</scope>
    <source>
        <strain evidence="2 3">JCM 19585</strain>
    </source>
</reference>
<keyword evidence="3" id="KW-1185">Reference proteome</keyword>
<proteinExistence type="predicted"/>
<dbReference type="Pfam" id="PF01882">
    <property type="entry name" value="DUF58"/>
    <property type="match status" value="1"/>
</dbReference>
<protein>
    <recommendedName>
        <fullName evidence="1">DUF58 domain-containing protein</fullName>
    </recommendedName>
</protein>
<dbReference type="RefSeq" id="WP_188884523.1">
    <property type="nucleotide sequence ID" value="NZ_BMPF01000008.1"/>
</dbReference>